<dbReference type="FunFam" id="2.120.10.30:FF:000037">
    <property type="entry name" value="Uncharacterized protein, isoform E"/>
    <property type="match status" value="1"/>
</dbReference>
<feature type="repeat" description="NHL" evidence="3">
    <location>
        <begin position="626"/>
        <end position="667"/>
    </location>
</feature>
<dbReference type="InterPro" id="IPR000315">
    <property type="entry name" value="Znf_B-box"/>
</dbReference>
<feature type="compositionally biased region" description="Low complexity" evidence="4">
    <location>
        <begin position="20"/>
        <end position="29"/>
    </location>
</feature>
<evidence type="ECO:0000256" key="3">
    <source>
        <dbReference type="PROSITE-ProRule" id="PRU00504"/>
    </source>
</evidence>
<dbReference type="Gene3D" id="3.30.160.60">
    <property type="entry name" value="Classic Zinc Finger"/>
    <property type="match status" value="1"/>
</dbReference>
<dbReference type="AlphaFoldDB" id="W8C1B3"/>
<dbReference type="PROSITE" id="PS51125">
    <property type="entry name" value="NHL"/>
    <property type="match status" value="5"/>
</dbReference>
<dbReference type="CDD" id="cd14954">
    <property type="entry name" value="NHL_TRIM71_like"/>
    <property type="match status" value="1"/>
</dbReference>
<evidence type="ECO:0000313" key="6">
    <source>
        <dbReference type="EMBL" id="JAC05528.1"/>
    </source>
</evidence>
<dbReference type="InterPro" id="IPR011042">
    <property type="entry name" value="6-blade_b-propeller_TolB-like"/>
</dbReference>
<keyword evidence="2" id="KW-0479">Metal-binding</keyword>
<dbReference type="InterPro" id="IPR050952">
    <property type="entry name" value="TRIM-NHL_E3_ligases"/>
</dbReference>
<feature type="compositionally biased region" description="Low complexity" evidence="4">
    <location>
        <begin position="110"/>
        <end position="119"/>
    </location>
</feature>
<dbReference type="Gene3D" id="4.10.830.40">
    <property type="match status" value="1"/>
</dbReference>
<feature type="compositionally biased region" description="Low complexity" evidence="4">
    <location>
        <begin position="158"/>
        <end position="169"/>
    </location>
</feature>
<reference evidence="6" key="1">
    <citation type="submission" date="2013-07" db="EMBL/GenBank/DDBJ databases">
        <authorList>
            <person name="Geib S."/>
        </authorList>
    </citation>
    <scope>NUCLEOTIDE SEQUENCE</scope>
</reference>
<feature type="region of interest" description="Disordered" evidence="4">
    <location>
        <begin position="93"/>
        <end position="120"/>
    </location>
</feature>
<dbReference type="InterPro" id="IPR001258">
    <property type="entry name" value="NHL_repeat"/>
</dbReference>
<dbReference type="PANTHER" id="PTHR24104">
    <property type="entry name" value="E3 UBIQUITIN-PROTEIN LIGASE NHLRC1-RELATED"/>
    <property type="match status" value="1"/>
</dbReference>
<dbReference type="EMBL" id="GAMC01001028">
    <property type="protein sequence ID" value="JAC05528.1"/>
    <property type="molecule type" value="mRNA"/>
</dbReference>
<name>W8C1B3_CERCA</name>
<feature type="region of interest" description="Disordered" evidence="4">
    <location>
        <begin position="255"/>
        <end position="277"/>
    </location>
</feature>
<feature type="repeat" description="NHL" evidence="3">
    <location>
        <begin position="718"/>
        <end position="761"/>
    </location>
</feature>
<evidence type="ECO:0000256" key="1">
    <source>
        <dbReference type="ARBA" id="ARBA00022737"/>
    </source>
</evidence>
<sequence length="919" mass="101464">MMDLVQNIPSTTAVPKKSLPPNRNNASNTPSPPSQPSTGTMTSTSTSTSTTKGHYANGFGTGAISKNGTNGTNGSTTTTDRLIAGIFDKFPSWDMTGRSMANPPPPPPSKDNSSSSPPKEFGKNAFFGDFVMGNFCDNVNDNGDDNVIARPNKKRSNKNSSSESSNNSSITCSWCDLNATTHCIQCNELLCSGCVHQHYRISPAKTHSIVTWPTLPGCVPQVVGTFCVASGMFPQPIGTKPTNFNSGAIPKTNVKLPKPIGTSPTGAPIPTKPPSRAAADFPNDIQSEDFRYFCDMHLEHLRYVCDSCKSMICQYCTFQEHNDHNYIAVGAYVEEANERIRAALDSSRTGTKCIKNTIDKVLTCIRCVDRNFNEIIDNIHKSFRQYLLALEDRERFLVDFVEKLRQRRLTVLNDQMAGLKSALAGLAETSVMLNKVSTNSENMEETDIAIKISNGLRQLEQFAAIHQDLQPRQEVYAFVPPDYNLLQELRAQGGVVLVEDPNAPPLQNSGPLIPLQCAEMGAMALPLPGANGQTAANMQMIPVNNKGARRPPFTRENSFRSIESPLLQSLGTGVATDGYHNNNLEWERNVMRISPNLHFGAPRTTQAIPGCNELVRARHMLTPTISFATEGHDDGQVSRPWGLCVDKFGNVYISDRRNNRVQVFSLEGMLKFKFGRKGVGNGEFDLPAGICVDMDNRIIVVDKDNHRVQIFTANGLFLLKFGSYGKEYGQFQYPWDVAVNSRRQIVVTDSRNHRIQQFDSEGRFIRQVIFDNHGLNKGIASPRGVCYTPAGNIIVSDFDNHCLYLVDPDVNEVLSAKGHEGSGAQEFNRPSGICCDDDGRIIVADSKNQRIVIHSPALDYLWSIDIRPSINRLMPPTIDEKDRTCDVAVLPDGRIVFLIELSPDSKEGTSPYKRFVHIF</sequence>
<feature type="repeat" description="NHL" evidence="3">
    <location>
        <begin position="671"/>
        <end position="714"/>
    </location>
</feature>
<gene>
    <name evidence="6" type="primary">WECH</name>
</gene>
<dbReference type="Pfam" id="PF00643">
    <property type="entry name" value="zf-B_box"/>
    <property type="match status" value="1"/>
</dbReference>
<dbReference type="PANTHER" id="PTHR24104:SF48">
    <property type="entry name" value="PROTEIN WECH"/>
    <property type="match status" value="1"/>
</dbReference>
<feature type="compositionally biased region" description="Low complexity" evidence="4">
    <location>
        <begin position="67"/>
        <end position="79"/>
    </location>
</feature>
<protein>
    <submittedName>
        <fullName evidence="6">Protein wech</fullName>
    </submittedName>
</protein>
<dbReference type="Gene3D" id="2.120.10.30">
    <property type="entry name" value="TolB, C-terminal domain"/>
    <property type="match status" value="2"/>
</dbReference>
<reference evidence="6" key="2">
    <citation type="journal article" date="2014" name="BMC Genomics">
        <title>A genomic perspective to assessing quality of mass-reared SIT flies used in Mediterranean fruit fly (Ceratitis capitata) eradication in California.</title>
        <authorList>
            <person name="Calla B."/>
            <person name="Hall B."/>
            <person name="Hou S."/>
            <person name="Geib S.M."/>
        </authorList>
    </citation>
    <scope>NUCLEOTIDE SEQUENCE</scope>
</reference>
<dbReference type="Pfam" id="PF01436">
    <property type="entry name" value="NHL"/>
    <property type="match status" value="5"/>
</dbReference>
<evidence type="ECO:0000256" key="4">
    <source>
        <dbReference type="SAM" id="MobiDB-lite"/>
    </source>
</evidence>
<feature type="domain" description="B box-type" evidence="5">
    <location>
        <begin position="289"/>
        <end position="329"/>
    </location>
</feature>
<dbReference type="SUPFAM" id="SSF57845">
    <property type="entry name" value="B-box zinc-binding domain"/>
    <property type="match status" value="1"/>
</dbReference>
<accession>W8C1B3</accession>
<feature type="repeat" description="NHL" evidence="3">
    <location>
        <begin position="814"/>
        <end position="857"/>
    </location>
</feature>
<dbReference type="PROSITE" id="PS50119">
    <property type="entry name" value="ZF_BBOX"/>
    <property type="match status" value="1"/>
</dbReference>
<evidence type="ECO:0000259" key="5">
    <source>
        <dbReference type="PROSITE" id="PS50119"/>
    </source>
</evidence>
<keyword evidence="2" id="KW-0863">Zinc-finger</keyword>
<dbReference type="OrthoDB" id="342730at2759"/>
<keyword evidence="1" id="KW-0677">Repeat</keyword>
<evidence type="ECO:0000256" key="2">
    <source>
        <dbReference type="PROSITE-ProRule" id="PRU00024"/>
    </source>
</evidence>
<feature type="compositionally biased region" description="Low complexity" evidence="4">
    <location>
        <begin position="36"/>
        <end position="51"/>
    </location>
</feature>
<dbReference type="SUPFAM" id="SSF101898">
    <property type="entry name" value="NHL repeat"/>
    <property type="match status" value="1"/>
</dbReference>
<proteinExistence type="evidence at transcript level"/>
<organism evidence="6">
    <name type="scientific">Ceratitis capitata</name>
    <name type="common">Mediterranean fruit fly</name>
    <name type="synonym">Tephritis capitata</name>
    <dbReference type="NCBI Taxonomy" id="7213"/>
    <lineage>
        <taxon>Eukaryota</taxon>
        <taxon>Metazoa</taxon>
        <taxon>Ecdysozoa</taxon>
        <taxon>Arthropoda</taxon>
        <taxon>Hexapoda</taxon>
        <taxon>Insecta</taxon>
        <taxon>Pterygota</taxon>
        <taxon>Neoptera</taxon>
        <taxon>Endopterygota</taxon>
        <taxon>Diptera</taxon>
        <taxon>Brachycera</taxon>
        <taxon>Muscomorpha</taxon>
        <taxon>Tephritoidea</taxon>
        <taxon>Tephritidae</taxon>
        <taxon>Ceratitis</taxon>
        <taxon>Ceratitis</taxon>
    </lineage>
</organism>
<dbReference type="GO" id="GO:0008270">
    <property type="term" value="F:zinc ion binding"/>
    <property type="evidence" value="ECO:0007669"/>
    <property type="project" value="UniProtKB-KW"/>
</dbReference>
<feature type="region of interest" description="Disordered" evidence="4">
    <location>
        <begin position="143"/>
        <end position="169"/>
    </location>
</feature>
<feature type="region of interest" description="Disordered" evidence="4">
    <location>
        <begin position="1"/>
        <end position="80"/>
    </location>
</feature>
<keyword evidence="2" id="KW-0862">Zinc</keyword>
<feature type="repeat" description="NHL" evidence="3">
    <location>
        <begin position="769"/>
        <end position="809"/>
    </location>
</feature>